<evidence type="ECO:0000313" key="1">
    <source>
        <dbReference type="EMBL" id="CAF0704885.1"/>
    </source>
</evidence>
<proteinExistence type="predicted"/>
<protein>
    <submittedName>
        <fullName evidence="1">Uncharacterized protein</fullName>
    </submittedName>
</protein>
<accession>A0A8J2FUV4</accession>
<gene>
    <name evidence="1" type="ORF">MPNT_80008</name>
</gene>
<evidence type="ECO:0000313" key="2">
    <source>
        <dbReference type="Proteomes" id="UP000663859"/>
    </source>
</evidence>
<reference evidence="1" key="1">
    <citation type="submission" date="2021-02" db="EMBL/GenBank/DDBJ databases">
        <authorList>
            <person name="Cremers G."/>
            <person name="Picone N."/>
        </authorList>
    </citation>
    <scope>NUCLEOTIDE SEQUENCE</scope>
    <source>
        <strain evidence="1">PQ17</strain>
    </source>
</reference>
<sequence length="50" mass="5410">MIEVDPADTSVIGAINHARRRGTRSCQGGGLVLSLREDWVCLNGRGCGRR</sequence>
<comment type="caution">
    <text evidence="1">The sequence shown here is derived from an EMBL/GenBank/DDBJ whole genome shotgun (WGS) entry which is preliminary data.</text>
</comment>
<dbReference type="AlphaFoldDB" id="A0A8J2FUV4"/>
<dbReference type="Proteomes" id="UP000663859">
    <property type="component" value="Unassembled WGS sequence"/>
</dbReference>
<dbReference type="EMBL" id="CAJNOB010000070">
    <property type="protein sequence ID" value="CAF0704885.1"/>
    <property type="molecule type" value="Genomic_DNA"/>
</dbReference>
<keyword evidence="2" id="KW-1185">Reference proteome</keyword>
<organism evidence="1 2">
    <name type="scientific">Candidatus Methylacidithermus pantelleriae</name>
    <dbReference type="NCBI Taxonomy" id="2744239"/>
    <lineage>
        <taxon>Bacteria</taxon>
        <taxon>Pseudomonadati</taxon>
        <taxon>Verrucomicrobiota</taxon>
        <taxon>Methylacidiphilae</taxon>
        <taxon>Methylacidiphilales</taxon>
        <taxon>Methylacidiphilaceae</taxon>
        <taxon>Candidatus Methylacidithermus</taxon>
    </lineage>
</organism>
<name>A0A8J2FUV4_9BACT</name>